<evidence type="ECO:0000313" key="9">
    <source>
        <dbReference type="EMBL" id="GAX81218.1"/>
    </source>
</evidence>
<evidence type="ECO:0000313" key="10">
    <source>
        <dbReference type="Proteomes" id="UP000232323"/>
    </source>
</evidence>
<dbReference type="Proteomes" id="UP000232323">
    <property type="component" value="Unassembled WGS sequence"/>
</dbReference>
<evidence type="ECO:0000256" key="4">
    <source>
        <dbReference type="ARBA" id="ARBA00022694"/>
    </source>
</evidence>
<dbReference type="PANTHER" id="PTHR21392:SF0">
    <property type="entry name" value="TRNA-URIDINE AMINOCARBOXYPROPYLTRANSFERASE 2"/>
    <property type="match status" value="1"/>
</dbReference>
<evidence type="ECO:0000259" key="8">
    <source>
        <dbReference type="SMART" id="SM01144"/>
    </source>
</evidence>
<dbReference type="EMBL" id="BEGY01000062">
    <property type="protein sequence ID" value="GAX81218.1"/>
    <property type="molecule type" value="Genomic_DNA"/>
</dbReference>
<keyword evidence="3" id="KW-0949">S-adenosyl-L-methionine</keyword>
<gene>
    <name evidence="9" type="ORF">CEUSTIGMA_g8650.t1</name>
</gene>
<evidence type="ECO:0000256" key="2">
    <source>
        <dbReference type="ARBA" id="ARBA00022679"/>
    </source>
</evidence>
<reference evidence="9 10" key="1">
    <citation type="submission" date="2017-08" db="EMBL/GenBank/DDBJ databases">
        <title>Acidophilic green algal genome provides insights into adaptation to an acidic environment.</title>
        <authorList>
            <person name="Hirooka S."/>
            <person name="Hirose Y."/>
            <person name="Kanesaki Y."/>
            <person name="Higuchi S."/>
            <person name="Fujiwara T."/>
            <person name="Onuma R."/>
            <person name="Era A."/>
            <person name="Ohbayashi R."/>
            <person name="Uzuka A."/>
            <person name="Nozaki H."/>
            <person name="Yoshikawa H."/>
            <person name="Miyagishima S.Y."/>
        </authorList>
    </citation>
    <scope>NUCLEOTIDE SEQUENCE [LARGE SCALE GENOMIC DNA]</scope>
    <source>
        <strain evidence="9 10">NIES-2499</strain>
    </source>
</reference>
<keyword evidence="10" id="KW-1185">Reference proteome</keyword>
<feature type="compositionally biased region" description="Polar residues" evidence="7">
    <location>
        <begin position="1"/>
        <end position="32"/>
    </location>
</feature>
<comment type="similarity">
    <text evidence="5">Belongs to the TDD superfamily. DTWD2 family.</text>
</comment>
<dbReference type="PANTHER" id="PTHR21392">
    <property type="entry name" value="TRNA-URIDINE AMINOCARBOXYPROPYLTRANSFERASE 2"/>
    <property type="match status" value="1"/>
</dbReference>
<accession>A0A250XDQ3</accession>
<dbReference type="InterPro" id="IPR005636">
    <property type="entry name" value="DTW"/>
</dbReference>
<dbReference type="AlphaFoldDB" id="A0A250XDQ3"/>
<dbReference type="Pfam" id="PF03942">
    <property type="entry name" value="DTW"/>
    <property type="match status" value="1"/>
</dbReference>
<sequence>MSLVSGSTATLQKSNRFSTSPSTRTETVCSSSRHQKIRMQAPLEQGSMTAHHLASQGIESVDDWNARLAQRTAEKEETNRIVLSPDTPGEDKMHAQCKYIFKYRKTMFSCPHCWLLPGLCLCSRLAKVTTQCKMVVHVHFLEWGKASNTGSVIGVAVNDCEVLMKGLKEHDVRMKELFQDKSVTTAVLWPGDNSITPSELKKIAEERSEGRIAVIAVDATWGNALRMKTSYPPDTLYVKLTPESAIISEQQRSLLAPVRKYRGDYENNARVSTLEAVASLLYELEGSNETRQALLGNLKMKVDTCLIQKNRNTVYGTLTAEDFLQKKVEAVVMCS</sequence>
<keyword evidence="2" id="KW-0808">Transferase</keyword>
<evidence type="ECO:0000256" key="5">
    <source>
        <dbReference type="ARBA" id="ARBA00034489"/>
    </source>
</evidence>
<dbReference type="InterPro" id="IPR039262">
    <property type="entry name" value="DTWD2/TAPT"/>
</dbReference>
<proteinExistence type="inferred from homology"/>
<evidence type="ECO:0000256" key="7">
    <source>
        <dbReference type="SAM" id="MobiDB-lite"/>
    </source>
</evidence>
<name>A0A250XDQ3_9CHLO</name>
<evidence type="ECO:0000256" key="6">
    <source>
        <dbReference type="ARBA" id="ARBA00048718"/>
    </source>
</evidence>
<dbReference type="GO" id="GO:0016432">
    <property type="term" value="F:tRNA-uridine aminocarboxypropyltransferase activity"/>
    <property type="evidence" value="ECO:0007669"/>
    <property type="project" value="UniProtKB-EC"/>
</dbReference>
<protein>
    <recommendedName>
        <fullName evidence="1">tRNA-uridine aminocarboxypropyltransferase</fullName>
        <ecNumber evidence="1">2.5.1.25</ecNumber>
    </recommendedName>
</protein>
<comment type="caution">
    <text evidence="9">The sequence shown here is derived from an EMBL/GenBank/DDBJ whole genome shotgun (WGS) entry which is preliminary data.</text>
</comment>
<dbReference type="SMART" id="SM01144">
    <property type="entry name" value="DTW"/>
    <property type="match status" value="1"/>
</dbReference>
<feature type="region of interest" description="Disordered" evidence="7">
    <location>
        <begin position="1"/>
        <end position="35"/>
    </location>
</feature>
<feature type="domain" description="DTW" evidence="8">
    <location>
        <begin position="106"/>
        <end position="310"/>
    </location>
</feature>
<dbReference type="EC" id="2.5.1.25" evidence="1"/>
<dbReference type="GO" id="GO:0008033">
    <property type="term" value="P:tRNA processing"/>
    <property type="evidence" value="ECO:0007669"/>
    <property type="project" value="UniProtKB-KW"/>
</dbReference>
<dbReference type="OrthoDB" id="544179at2759"/>
<keyword evidence="4" id="KW-0819">tRNA processing</keyword>
<organism evidence="9 10">
    <name type="scientific">Chlamydomonas eustigma</name>
    <dbReference type="NCBI Taxonomy" id="1157962"/>
    <lineage>
        <taxon>Eukaryota</taxon>
        <taxon>Viridiplantae</taxon>
        <taxon>Chlorophyta</taxon>
        <taxon>core chlorophytes</taxon>
        <taxon>Chlorophyceae</taxon>
        <taxon>CS clade</taxon>
        <taxon>Chlamydomonadales</taxon>
        <taxon>Chlamydomonadaceae</taxon>
        <taxon>Chlamydomonas</taxon>
    </lineage>
</organism>
<evidence type="ECO:0000256" key="3">
    <source>
        <dbReference type="ARBA" id="ARBA00022691"/>
    </source>
</evidence>
<evidence type="ECO:0000256" key="1">
    <source>
        <dbReference type="ARBA" id="ARBA00012386"/>
    </source>
</evidence>
<comment type="catalytic activity">
    <reaction evidence="6">
        <text>a uridine in tRNA + S-adenosyl-L-methionine = a 3-[(3S)-3-amino-3-carboxypropyl]uridine in tRNA + S-methyl-5'-thioadenosine + H(+)</text>
        <dbReference type="Rhea" id="RHEA:62432"/>
        <dbReference type="Rhea" id="RHEA-COMP:13339"/>
        <dbReference type="Rhea" id="RHEA-COMP:16092"/>
        <dbReference type="ChEBI" id="CHEBI:15378"/>
        <dbReference type="ChEBI" id="CHEBI:17509"/>
        <dbReference type="ChEBI" id="CHEBI:59789"/>
        <dbReference type="ChEBI" id="CHEBI:65315"/>
        <dbReference type="ChEBI" id="CHEBI:82930"/>
        <dbReference type="EC" id="2.5.1.25"/>
    </reaction>
</comment>